<gene>
    <name evidence="3" type="ORF">CP982_15715</name>
</gene>
<dbReference type="GO" id="GO:0006508">
    <property type="term" value="P:proteolysis"/>
    <property type="evidence" value="ECO:0007669"/>
    <property type="project" value="InterPro"/>
</dbReference>
<evidence type="ECO:0000259" key="2">
    <source>
        <dbReference type="Pfam" id="PF00656"/>
    </source>
</evidence>
<accession>A0A5P2XM89</accession>
<dbReference type="GO" id="GO:0004197">
    <property type="term" value="F:cysteine-type endopeptidase activity"/>
    <property type="evidence" value="ECO:0007669"/>
    <property type="project" value="InterPro"/>
</dbReference>
<dbReference type="AlphaFoldDB" id="A0A5P2XM89"/>
<dbReference type="Pfam" id="PF00656">
    <property type="entry name" value="Peptidase_C14"/>
    <property type="match status" value="1"/>
</dbReference>
<reference evidence="3 4" key="1">
    <citation type="submission" date="2017-09" db="EMBL/GenBank/DDBJ databases">
        <authorList>
            <person name="Lee N."/>
            <person name="Cho B.-K."/>
        </authorList>
    </citation>
    <scope>NUCLEOTIDE SEQUENCE [LARGE SCALE GENOMIC DNA]</scope>
    <source>
        <strain evidence="3 4">ATCC 27465</strain>
    </source>
</reference>
<dbReference type="SUPFAM" id="SSF52129">
    <property type="entry name" value="Caspase-like"/>
    <property type="match status" value="1"/>
</dbReference>
<dbReference type="NCBIfam" id="NF047832">
    <property type="entry name" value="caspase_w_EACC1"/>
    <property type="match status" value="1"/>
</dbReference>
<dbReference type="EMBL" id="CP023690">
    <property type="protein sequence ID" value="QEV64684.1"/>
    <property type="molecule type" value="Genomic_DNA"/>
</dbReference>
<feature type="region of interest" description="Disordered" evidence="1">
    <location>
        <begin position="249"/>
        <end position="310"/>
    </location>
</feature>
<dbReference type="InterPro" id="IPR011600">
    <property type="entry name" value="Pept_C14_caspase"/>
</dbReference>
<feature type="domain" description="Peptidase C14 caspase" evidence="2">
    <location>
        <begin position="9"/>
        <end position="218"/>
    </location>
</feature>
<organism evidence="3 4">
    <name type="scientific">Streptomyces spectabilis</name>
    <dbReference type="NCBI Taxonomy" id="68270"/>
    <lineage>
        <taxon>Bacteria</taxon>
        <taxon>Bacillati</taxon>
        <taxon>Actinomycetota</taxon>
        <taxon>Actinomycetes</taxon>
        <taxon>Kitasatosporales</taxon>
        <taxon>Streptomycetaceae</taxon>
        <taxon>Streptomyces</taxon>
    </lineage>
</organism>
<name>A0A5P2XM89_STRST</name>
<dbReference type="Proteomes" id="UP000326505">
    <property type="component" value="Chromosome"/>
</dbReference>
<evidence type="ECO:0000256" key="1">
    <source>
        <dbReference type="SAM" id="MobiDB-lite"/>
    </source>
</evidence>
<protein>
    <recommendedName>
        <fullName evidence="2">Peptidase C14 caspase domain-containing protein</fullName>
    </recommendedName>
</protein>
<dbReference type="InterPro" id="IPR029030">
    <property type="entry name" value="Caspase-like_dom_sf"/>
</dbReference>
<dbReference type="KEGG" id="sspb:CP982_15715"/>
<evidence type="ECO:0000313" key="4">
    <source>
        <dbReference type="Proteomes" id="UP000326505"/>
    </source>
</evidence>
<proteinExistence type="predicted"/>
<feature type="region of interest" description="Disordered" evidence="1">
    <location>
        <begin position="488"/>
        <end position="507"/>
    </location>
</feature>
<dbReference type="Gene3D" id="3.40.50.1460">
    <property type="match status" value="1"/>
</dbReference>
<evidence type="ECO:0000313" key="3">
    <source>
        <dbReference type="EMBL" id="QEV64684.1"/>
    </source>
</evidence>
<sequence>MTLPDPQKSRAVLVGVSEYVHLPSLPSVRNNVDSLWRILTGETSWKLPPEHCRAIHNPRTPEDLVDPILRYAEEATDTLLVYYSGHGLKGVNRGEFRLSRSTSRAGAPHTSTDYNDIRETLLGSVANRRIVILDCCYAASALGVMADPAHSIAEDALVEGTYLIAAAGEALSAMAEDGSGFTVFTGELLRLLHGGIPDIGQKFLDLDTLFTHLHQSLRAKARPLPHRRVRNSPGRLAISWNKQWVGWGGNSRNSEKRPPGVFGGGRALRNSPSTEIDFPAGPSVAMAGGLDAQSDGKASPVAHGQSGEWPVSSRAEVSVWQPGVPPEHRSGQWPTVVEAGAKVVNAEKEAPKGEVSPVTPAQCSAPGATRAVWPEVKRPPEPSEIDEELWPKILEAVKHRRRFAWILLSQNARMKRVDAQTVELIFAGKSSKENYKASGVDTVLESVLREDFGLSWNVKVVDEGATHAVVRMPHFPHVNRPGAWPTIGSLGDGTDERSPTPSSSTDRRVGAWPIVAMTGESEHSGGKWPGERESGVHGEFLNDPVLRDTWQRVLEGVKVRRRFAWLVLSQKAKVVGFDGRNLRLVFSDEQSRGVYRSAGLDQVLEEVLQEIFGDSWTVDVVDE</sequence>
<dbReference type="OrthoDB" id="3542505at2"/>